<dbReference type="KEGG" id="mhi:Mhar_1194"/>
<dbReference type="Proteomes" id="UP000005877">
    <property type="component" value="Chromosome"/>
</dbReference>
<dbReference type="EMBL" id="CP003117">
    <property type="protein sequence ID" value="AET64561.1"/>
    <property type="molecule type" value="Genomic_DNA"/>
</dbReference>
<gene>
    <name evidence="1" type="ordered locus">Mhar_1194</name>
</gene>
<keyword evidence="2" id="KW-1185">Reference proteome</keyword>
<dbReference type="AlphaFoldDB" id="G7WMZ6"/>
<dbReference type="RefSeq" id="WP_014586746.1">
    <property type="nucleotide sequence ID" value="NC_017527.1"/>
</dbReference>
<reference evidence="1 2" key="1">
    <citation type="journal article" date="2012" name="PLoS ONE">
        <title>The genome characteristics and predicted function of methyl-group oxidation pathway in the obligate aceticlastic methanogens, Methanosaeta spp.</title>
        <authorList>
            <person name="Zhu J."/>
            <person name="Zheng H."/>
            <person name="Ai G."/>
            <person name="Zhang G."/>
            <person name="Liu D."/>
            <person name="Liu X."/>
            <person name="Dong X."/>
        </authorList>
    </citation>
    <scope>NUCLEOTIDE SEQUENCE [LARGE SCALE GENOMIC DNA]</scope>
    <source>
        <strain evidence="1 2">6Ac</strain>
    </source>
</reference>
<dbReference type="PATRIC" id="fig|1110509.7.peg.1325"/>
<dbReference type="GeneID" id="41009179"/>
<sequence length="217" mass="25189">MKELYLAVLFLFIGLGTAEDILDGNFSISIPDGWYIAENNTNKTIISDNISAIRIDKVYLSNEELDNIIYYFIHDQRGFLQHVKPEEVNWRVIKDLTPWYVNDAICEYYKKNIINIGTAFSGGTGLSIKPDGEEYATFFMDQYNLNWVIVWIKPEYNNSFIGIRAIFSSDNTYDMMAYEWYGADDDKVIQKPLYDLLASFAFGENETIRERSILEII</sequence>
<name>G7WMZ6_METH6</name>
<evidence type="ECO:0000313" key="1">
    <source>
        <dbReference type="EMBL" id="AET64561.1"/>
    </source>
</evidence>
<dbReference type="HOGENOM" id="CLU_1269922_0_0_2"/>
<evidence type="ECO:0000313" key="2">
    <source>
        <dbReference type="Proteomes" id="UP000005877"/>
    </source>
</evidence>
<dbReference type="STRING" id="1110509.Mhar_1194"/>
<proteinExistence type="predicted"/>
<accession>G7WMZ6</accession>
<protein>
    <submittedName>
        <fullName evidence="1">Uncharacterized protein</fullName>
    </submittedName>
</protein>
<organism evidence="1 2">
    <name type="scientific">Methanothrix harundinacea (strain 6Ac)</name>
    <name type="common">Methanosaeta harundinacea</name>
    <dbReference type="NCBI Taxonomy" id="1110509"/>
    <lineage>
        <taxon>Archaea</taxon>
        <taxon>Methanobacteriati</taxon>
        <taxon>Methanobacteriota</taxon>
        <taxon>Stenosarchaea group</taxon>
        <taxon>Methanomicrobia</taxon>
        <taxon>Methanotrichales</taxon>
        <taxon>Methanotrichaceae</taxon>
        <taxon>Methanothrix</taxon>
    </lineage>
</organism>